<dbReference type="Pfam" id="PF01957">
    <property type="entry name" value="NfeD"/>
    <property type="match status" value="1"/>
</dbReference>
<feature type="domain" description="NfeD-like C-terminal" evidence="6">
    <location>
        <begin position="80"/>
        <end position="139"/>
    </location>
</feature>
<dbReference type="InterPro" id="IPR012340">
    <property type="entry name" value="NA-bd_OB-fold"/>
</dbReference>
<evidence type="ECO:0000259" key="6">
    <source>
        <dbReference type="Pfam" id="PF01957"/>
    </source>
</evidence>
<sequence>MYAIIWLAALVILLLAEALTLGLTTIWFAGGALIALIAALVGANVWVQLGIFLAVSLLLLIFTRPAALRYMNKSTLKTNVDSLTGEVGVVSERIDNLEATGKVKLNDVLWTARSEDGTVIEEGAVVEISRVEGVKLIVKMKEEEK</sequence>
<accession>A0A9D2NB81</accession>
<reference evidence="7" key="2">
    <citation type="submission" date="2021-04" db="EMBL/GenBank/DDBJ databases">
        <authorList>
            <person name="Gilroy R."/>
        </authorList>
    </citation>
    <scope>NUCLEOTIDE SEQUENCE</scope>
    <source>
        <strain evidence="7">CHK185-5351</strain>
    </source>
</reference>
<evidence type="ECO:0000313" key="8">
    <source>
        <dbReference type="Proteomes" id="UP000823849"/>
    </source>
</evidence>
<dbReference type="GO" id="GO:0005886">
    <property type="term" value="C:plasma membrane"/>
    <property type="evidence" value="ECO:0007669"/>
    <property type="project" value="TreeGrafter"/>
</dbReference>
<reference evidence="7" key="1">
    <citation type="journal article" date="2021" name="PeerJ">
        <title>Extensive microbial diversity within the chicken gut microbiome revealed by metagenomics and culture.</title>
        <authorList>
            <person name="Gilroy R."/>
            <person name="Ravi A."/>
            <person name="Getino M."/>
            <person name="Pursley I."/>
            <person name="Horton D.L."/>
            <person name="Alikhan N.F."/>
            <person name="Baker D."/>
            <person name="Gharbi K."/>
            <person name="Hall N."/>
            <person name="Watson M."/>
            <person name="Adriaenssens E.M."/>
            <person name="Foster-Nyarko E."/>
            <person name="Jarju S."/>
            <person name="Secka A."/>
            <person name="Antonio M."/>
            <person name="Oren A."/>
            <person name="Chaudhuri R.R."/>
            <person name="La Ragione R."/>
            <person name="Hildebrand F."/>
            <person name="Pallen M.J."/>
        </authorList>
    </citation>
    <scope>NUCLEOTIDE SEQUENCE</scope>
    <source>
        <strain evidence="7">CHK185-5351</strain>
    </source>
</reference>
<evidence type="ECO:0000256" key="3">
    <source>
        <dbReference type="ARBA" id="ARBA00022989"/>
    </source>
</evidence>
<gene>
    <name evidence="7" type="ORF">H9705_03570</name>
</gene>
<protein>
    <submittedName>
        <fullName evidence="7">NfeD family protein</fullName>
    </submittedName>
</protein>
<feature type="transmembrane region" description="Helical" evidence="5">
    <location>
        <begin position="28"/>
        <end position="61"/>
    </location>
</feature>
<comment type="subcellular location">
    <subcellularLocation>
        <location evidence="1">Membrane</location>
        <topology evidence="1">Multi-pass membrane protein</topology>
    </subcellularLocation>
</comment>
<proteinExistence type="predicted"/>
<dbReference type="AlphaFoldDB" id="A0A9D2NB81"/>
<evidence type="ECO:0000256" key="4">
    <source>
        <dbReference type="ARBA" id="ARBA00023136"/>
    </source>
</evidence>
<evidence type="ECO:0000256" key="1">
    <source>
        <dbReference type="ARBA" id="ARBA00004141"/>
    </source>
</evidence>
<dbReference type="InterPro" id="IPR002810">
    <property type="entry name" value="NfeD-like_C"/>
</dbReference>
<evidence type="ECO:0000256" key="2">
    <source>
        <dbReference type="ARBA" id="ARBA00022692"/>
    </source>
</evidence>
<organism evidence="7 8">
    <name type="scientific">Candidatus Fusicatenibacter intestinigallinarum</name>
    <dbReference type="NCBI Taxonomy" id="2838598"/>
    <lineage>
        <taxon>Bacteria</taxon>
        <taxon>Bacillati</taxon>
        <taxon>Bacillota</taxon>
        <taxon>Clostridia</taxon>
        <taxon>Lachnospirales</taxon>
        <taxon>Lachnospiraceae</taxon>
        <taxon>Fusicatenibacter</taxon>
    </lineage>
</organism>
<evidence type="ECO:0000256" key="5">
    <source>
        <dbReference type="SAM" id="Phobius"/>
    </source>
</evidence>
<dbReference type="InterPro" id="IPR052165">
    <property type="entry name" value="Membrane_assoc_protease"/>
</dbReference>
<dbReference type="Gene3D" id="2.40.50.140">
    <property type="entry name" value="Nucleic acid-binding proteins"/>
    <property type="match status" value="1"/>
</dbReference>
<keyword evidence="3 5" id="KW-1133">Transmembrane helix</keyword>
<dbReference type="PANTHER" id="PTHR33507">
    <property type="entry name" value="INNER MEMBRANE PROTEIN YBBJ"/>
    <property type="match status" value="1"/>
</dbReference>
<keyword evidence="2 5" id="KW-0812">Transmembrane</keyword>
<dbReference type="PANTHER" id="PTHR33507:SF3">
    <property type="entry name" value="INNER MEMBRANE PROTEIN YBBJ"/>
    <property type="match status" value="1"/>
</dbReference>
<keyword evidence="4 5" id="KW-0472">Membrane</keyword>
<comment type="caution">
    <text evidence="7">The sequence shown here is derived from an EMBL/GenBank/DDBJ whole genome shotgun (WGS) entry which is preliminary data.</text>
</comment>
<evidence type="ECO:0000313" key="7">
    <source>
        <dbReference type="EMBL" id="HJC14896.1"/>
    </source>
</evidence>
<name>A0A9D2NB81_9FIRM</name>
<dbReference type="Proteomes" id="UP000823849">
    <property type="component" value="Unassembled WGS sequence"/>
</dbReference>
<dbReference type="EMBL" id="DWWU01000015">
    <property type="protein sequence ID" value="HJC14896.1"/>
    <property type="molecule type" value="Genomic_DNA"/>
</dbReference>
<dbReference type="SUPFAM" id="SSF141322">
    <property type="entry name" value="NfeD domain-like"/>
    <property type="match status" value="1"/>
</dbReference>